<dbReference type="PANTHER" id="PTHR18901:SF38">
    <property type="entry name" value="PSEUDOURIDINE-5'-PHOSPHATASE"/>
    <property type="match status" value="1"/>
</dbReference>
<dbReference type="NCBIfam" id="TIGR01509">
    <property type="entry name" value="HAD-SF-IA-v3"/>
    <property type="match status" value="1"/>
</dbReference>
<dbReference type="KEGG" id="caml:H6X83_02920"/>
<dbReference type="PRINTS" id="PR00413">
    <property type="entry name" value="HADHALOGNASE"/>
</dbReference>
<dbReference type="Pfam" id="PF00702">
    <property type="entry name" value="Hydrolase"/>
    <property type="match status" value="1"/>
</dbReference>
<dbReference type="EMBL" id="CP060696">
    <property type="protein sequence ID" value="QNO18617.1"/>
    <property type="molecule type" value="Genomic_DNA"/>
</dbReference>
<dbReference type="Gene3D" id="1.10.150.240">
    <property type="entry name" value="Putative phosphatase, domain 2"/>
    <property type="match status" value="1"/>
</dbReference>
<accession>A0A7G9WIV5</accession>
<name>A0A7G9WIV5_9FIRM</name>
<dbReference type="PANTHER" id="PTHR18901">
    <property type="entry name" value="2-DEOXYGLUCOSE-6-PHOSPHATE PHOSPHATASE 2"/>
    <property type="match status" value="1"/>
</dbReference>
<dbReference type="Gene3D" id="3.40.50.1000">
    <property type="entry name" value="HAD superfamily/HAD-like"/>
    <property type="match status" value="1"/>
</dbReference>
<keyword evidence="2" id="KW-1185">Reference proteome</keyword>
<dbReference type="GO" id="GO:0016791">
    <property type="term" value="F:phosphatase activity"/>
    <property type="evidence" value="ECO:0007669"/>
    <property type="project" value="TreeGrafter"/>
</dbReference>
<dbReference type="AlphaFoldDB" id="A0A7G9WIV5"/>
<gene>
    <name evidence="1" type="ORF">H6X83_02920</name>
</gene>
<dbReference type="SUPFAM" id="SSF56784">
    <property type="entry name" value="HAD-like"/>
    <property type="match status" value="1"/>
</dbReference>
<dbReference type="InterPro" id="IPR036412">
    <property type="entry name" value="HAD-like_sf"/>
</dbReference>
<organism evidence="1 2">
    <name type="scientific">Caproicibacterium amylolyticum</name>
    <dbReference type="NCBI Taxonomy" id="2766537"/>
    <lineage>
        <taxon>Bacteria</taxon>
        <taxon>Bacillati</taxon>
        <taxon>Bacillota</taxon>
        <taxon>Clostridia</taxon>
        <taxon>Eubacteriales</taxon>
        <taxon>Oscillospiraceae</taxon>
        <taxon>Caproicibacterium</taxon>
    </lineage>
</organism>
<dbReference type="SFLD" id="SFLDG01129">
    <property type="entry name" value="C1.5:_HAD__Beta-PGM__Phosphata"/>
    <property type="match status" value="1"/>
</dbReference>
<dbReference type="SFLD" id="SFLDG01135">
    <property type="entry name" value="C1.5.6:_HAD__Beta-PGM__Phospha"/>
    <property type="match status" value="1"/>
</dbReference>
<dbReference type="RefSeq" id="WP_212507683.1">
    <property type="nucleotide sequence ID" value="NZ_CP060696.1"/>
</dbReference>
<dbReference type="InterPro" id="IPR023214">
    <property type="entry name" value="HAD_sf"/>
</dbReference>
<dbReference type="InterPro" id="IPR023198">
    <property type="entry name" value="PGP-like_dom2"/>
</dbReference>
<dbReference type="InterPro" id="IPR006439">
    <property type="entry name" value="HAD-SF_hydro_IA"/>
</dbReference>
<dbReference type="Proteomes" id="UP000516046">
    <property type="component" value="Chromosome"/>
</dbReference>
<evidence type="ECO:0000313" key="2">
    <source>
        <dbReference type="Proteomes" id="UP000516046"/>
    </source>
</evidence>
<evidence type="ECO:0000313" key="1">
    <source>
        <dbReference type="EMBL" id="QNO18617.1"/>
    </source>
</evidence>
<sequence>MQVKYAIFDMDGTLLDSMHVWDNVGQTVLRRNGIPVPEGLRRAMRDMTVEDVAKYFKTLGAKCSVEQLMQEINDIPYEKYLYDVQPKPGAAAFLQRLHRQGVPMCIVSSTDAASIRAAFDRLELTGLFTFILSTNDFGSGKDRPEIFYEAARRLGGKPEETVVFEDALYAIRTAKAAGFQVAALADERAAFEKSEIEKIADVYLPDLRAFPWKGGC</sequence>
<proteinExistence type="predicted"/>
<dbReference type="NCBIfam" id="TIGR01549">
    <property type="entry name" value="HAD-SF-IA-v1"/>
    <property type="match status" value="1"/>
</dbReference>
<reference evidence="1 2" key="1">
    <citation type="submission" date="2020-08" db="EMBL/GenBank/DDBJ databases">
        <authorList>
            <person name="Ren C."/>
            <person name="Gu Y."/>
            <person name="Xu Y."/>
        </authorList>
    </citation>
    <scope>NUCLEOTIDE SEQUENCE [LARGE SCALE GENOMIC DNA]</scope>
    <source>
        <strain evidence="1 2">LBM18003</strain>
    </source>
</reference>
<dbReference type="SFLD" id="SFLDS00003">
    <property type="entry name" value="Haloacid_Dehalogenase"/>
    <property type="match status" value="1"/>
</dbReference>
<dbReference type="CDD" id="cd07505">
    <property type="entry name" value="HAD_BPGM-like"/>
    <property type="match status" value="1"/>
</dbReference>
<protein>
    <submittedName>
        <fullName evidence="1">HAD family phosphatase</fullName>
    </submittedName>
</protein>